<evidence type="ECO:0000259" key="3">
    <source>
        <dbReference type="Pfam" id="PF05193"/>
    </source>
</evidence>
<dbReference type="InterPro" id="IPR007863">
    <property type="entry name" value="Peptidase_M16_C"/>
</dbReference>
<dbReference type="InterPro" id="IPR050361">
    <property type="entry name" value="MPP/UQCRC_Complex"/>
</dbReference>
<dbReference type="Proteomes" id="UP000305675">
    <property type="component" value="Unassembled WGS sequence"/>
</dbReference>
<proteinExistence type="predicted"/>
<dbReference type="RefSeq" id="WP_136864665.1">
    <property type="nucleotide sequence ID" value="NZ_SWCJ01000017.1"/>
</dbReference>
<keyword evidence="1" id="KW-0732">Signal</keyword>
<feature type="signal peptide" evidence="1">
    <location>
        <begin position="1"/>
        <end position="22"/>
    </location>
</feature>
<protein>
    <submittedName>
        <fullName evidence="4">Insulinase family protein</fullName>
    </submittedName>
</protein>
<name>A0A4U1BJW5_9GAMM</name>
<dbReference type="OrthoDB" id="9811314at2"/>
<organism evidence="4 5">
    <name type="scientific">Ferrimonas aestuarii</name>
    <dbReference type="NCBI Taxonomy" id="2569539"/>
    <lineage>
        <taxon>Bacteria</taxon>
        <taxon>Pseudomonadati</taxon>
        <taxon>Pseudomonadota</taxon>
        <taxon>Gammaproteobacteria</taxon>
        <taxon>Alteromonadales</taxon>
        <taxon>Ferrimonadaceae</taxon>
        <taxon>Ferrimonas</taxon>
    </lineage>
</organism>
<dbReference type="InterPro" id="IPR011765">
    <property type="entry name" value="Pept_M16_N"/>
</dbReference>
<dbReference type="Pfam" id="PF00675">
    <property type="entry name" value="Peptidase_M16"/>
    <property type="match status" value="1"/>
</dbReference>
<comment type="caution">
    <text evidence="4">The sequence shown here is derived from an EMBL/GenBank/DDBJ whole genome shotgun (WGS) entry which is preliminary data.</text>
</comment>
<sequence>MKALMIPVASALLAACSQTTTSVEAPAAAPKVNAPTFAKVSSSPFQLPEYETVRLSNGLTLMLMEKRNVPIITADVTIRAGAVNDSTPGLSAMTAEGLLLGTKYRTKQQLEQLVDGLGASLNSGAGKEGSELSMRFMSKDADVMLPLLSELLRYPSFPENEVSKAKSKYAAQLAQQKESPKQVISYYFDSLFYGEHPYANPTVGDVSSVEGMDLYDLKIFHGSWYQPQNMAISIVGDFNATEMKQRLTGLFEEWKGANTPMAAKLDQAIAKPNGPQVLLVDKPDAIETTFIIGGPGISRDDPDYVSLQVINTILGGRFTSWLNDELRVNAGLTYGARSAFRAYSNAGSFQISTFTATENTKAAVDLALQTYSRLWEQGLDQATLDSAKAYVKGQYPPKFETSDQLANLLGQMYLYGFGPEFINTFQTQVDELTLEKAQALIAKAFPQQNLQFVMIGKADEIKPLAEQYGSVTQVAITGEGFKF</sequence>
<dbReference type="AlphaFoldDB" id="A0A4U1BJW5"/>
<feature type="chain" id="PRO_5020775153" evidence="1">
    <location>
        <begin position="23"/>
        <end position="483"/>
    </location>
</feature>
<dbReference type="PANTHER" id="PTHR11851">
    <property type="entry name" value="METALLOPROTEASE"/>
    <property type="match status" value="1"/>
</dbReference>
<keyword evidence="5" id="KW-1185">Reference proteome</keyword>
<feature type="domain" description="Peptidase M16 N-terminal" evidence="2">
    <location>
        <begin position="66"/>
        <end position="204"/>
    </location>
</feature>
<gene>
    <name evidence="4" type="ORF">FCL42_17180</name>
</gene>
<dbReference type="PANTHER" id="PTHR11851:SF224">
    <property type="entry name" value="PROCESSING PROTEASE"/>
    <property type="match status" value="1"/>
</dbReference>
<dbReference type="Gene3D" id="3.30.830.10">
    <property type="entry name" value="Metalloenzyme, LuxS/M16 peptidase-like"/>
    <property type="match status" value="2"/>
</dbReference>
<dbReference type="InterPro" id="IPR011249">
    <property type="entry name" value="Metalloenz_LuxS/M16"/>
</dbReference>
<evidence type="ECO:0000256" key="1">
    <source>
        <dbReference type="SAM" id="SignalP"/>
    </source>
</evidence>
<dbReference type="EMBL" id="SWCJ01000017">
    <property type="protein sequence ID" value="TKB51760.1"/>
    <property type="molecule type" value="Genomic_DNA"/>
</dbReference>
<evidence type="ECO:0000259" key="2">
    <source>
        <dbReference type="Pfam" id="PF00675"/>
    </source>
</evidence>
<evidence type="ECO:0000313" key="4">
    <source>
        <dbReference type="EMBL" id="TKB51760.1"/>
    </source>
</evidence>
<dbReference type="SUPFAM" id="SSF63411">
    <property type="entry name" value="LuxS/MPP-like metallohydrolase"/>
    <property type="match status" value="2"/>
</dbReference>
<dbReference type="Pfam" id="PF05193">
    <property type="entry name" value="Peptidase_M16_C"/>
    <property type="match status" value="1"/>
</dbReference>
<dbReference type="PROSITE" id="PS51257">
    <property type="entry name" value="PROKAR_LIPOPROTEIN"/>
    <property type="match status" value="1"/>
</dbReference>
<feature type="domain" description="Peptidase M16 C-terminal" evidence="3">
    <location>
        <begin position="214"/>
        <end position="389"/>
    </location>
</feature>
<evidence type="ECO:0000313" key="5">
    <source>
        <dbReference type="Proteomes" id="UP000305675"/>
    </source>
</evidence>
<accession>A0A4U1BJW5</accession>
<reference evidence="4 5" key="1">
    <citation type="submission" date="2019-04" db="EMBL/GenBank/DDBJ databases">
        <authorList>
            <person name="Hwang J.C."/>
        </authorList>
    </citation>
    <scope>NUCLEOTIDE SEQUENCE [LARGE SCALE GENOMIC DNA]</scope>
    <source>
        <strain evidence="4 5">IMCC35002</strain>
    </source>
</reference>
<dbReference type="GO" id="GO:0046872">
    <property type="term" value="F:metal ion binding"/>
    <property type="evidence" value="ECO:0007669"/>
    <property type="project" value="InterPro"/>
</dbReference>